<feature type="domain" description="TonB C-terminal" evidence="3">
    <location>
        <begin position="216"/>
        <end position="273"/>
    </location>
</feature>
<feature type="region of interest" description="Disordered" evidence="1">
    <location>
        <begin position="149"/>
        <end position="172"/>
    </location>
</feature>
<organism evidence="7">
    <name type="scientific">Elizabethkingia anophelis</name>
    <dbReference type="NCBI Taxonomy" id="1117645"/>
    <lineage>
        <taxon>Bacteria</taxon>
        <taxon>Pseudomonadati</taxon>
        <taxon>Bacteroidota</taxon>
        <taxon>Flavobacteriia</taxon>
        <taxon>Flavobacteriales</taxon>
        <taxon>Weeksellaceae</taxon>
        <taxon>Elizabethkingia</taxon>
    </lineage>
</organism>
<dbReference type="SUPFAM" id="SSF74653">
    <property type="entry name" value="TolA/TonB C-terminal domain"/>
    <property type="match status" value="1"/>
</dbReference>
<evidence type="ECO:0000313" key="4">
    <source>
        <dbReference type="EMBL" id="AQX01627.1"/>
    </source>
</evidence>
<reference evidence="6" key="4">
    <citation type="submission" date="2023-02" db="EMBL/GenBank/DDBJ databases">
        <title>Elizabethkingia anophelis draft genomes.</title>
        <authorList>
            <person name="Nicholson A.C."/>
            <person name="Whitney A.M."/>
            <person name="Humrighouse B.W."/>
            <person name="Villarma A."/>
            <person name="Bell M."/>
            <person name="Mcquiston J."/>
        </authorList>
    </citation>
    <scope>NUCLEOTIDE SEQUENCE</scope>
    <source>
        <strain evidence="6">B4955</strain>
    </source>
</reference>
<feature type="compositionally biased region" description="Pro residues" evidence="1">
    <location>
        <begin position="96"/>
        <end position="106"/>
    </location>
</feature>
<evidence type="ECO:0000256" key="1">
    <source>
        <dbReference type="SAM" id="MobiDB-lite"/>
    </source>
</evidence>
<keyword evidence="2" id="KW-0472">Membrane</keyword>
<feature type="region of interest" description="Disordered" evidence="1">
    <location>
        <begin position="82"/>
        <end position="107"/>
    </location>
</feature>
<evidence type="ECO:0000313" key="9">
    <source>
        <dbReference type="Proteomes" id="UP000190848"/>
    </source>
</evidence>
<evidence type="ECO:0000313" key="7">
    <source>
        <dbReference type="EMBL" id="OPB48171.1"/>
    </source>
</evidence>
<feature type="transmembrane region" description="Helical" evidence="2">
    <location>
        <begin position="45"/>
        <end position="63"/>
    </location>
</feature>
<dbReference type="Proteomes" id="UP000189738">
    <property type="component" value="Chromosome"/>
</dbReference>
<keyword evidence="2" id="KW-0812">Transmembrane</keyword>
<evidence type="ECO:0000259" key="3">
    <source>
        <dbReference type="Pfam" id="PF03544"/>
    </source>
</evidence>
<evidence type="ECO:0000256" key="2">
    <source>
        <dbReference type="SAM" id="Phobius"/>
    </source>
</evidence>
<accession>A0A1T3E9B1</accession>
<dbReference type="KEGG" id="een:BBD30_05215"/>
<dbReference type="EMBL" id="CP016374">
    <property type="protein sequence ID" value="AQX01627.1"/>
    <property type="molecule type" value="Genomic_DNA"/>
</dbReference>
<dbReference type="EMBL" id="NWGY01000018">
    <property type="protein sequence ID" value="MDV3665789.1"/>
    <property type="molecule type" value="Genomic_DNA"/>
</dbReference>
<protein>
    <submittedName>
        <fullName evidence="7">Energy transducer TonB</fullName>
    </submittedName>
</protein>
<dbReference type="EMBL" id="CP014339">
    <property type="protein sequence ID" value="AQX50236.1"/>
    <property type="molecule type" value="Genomic_DNA"/>
</dbReference>
<name>A0A1T3E112_9FLAO</name>
<reference evidence="5 8" key="1">
    <citation type="submission" date="2016-02" db="EMBL/GenBank/DDBJ databases">
        <authorList>
            <person name="Nicholson A.C."/>
            <person name="Humrighouse B.W."/>
            <person name="Loparev V."/>
            <person name="Emery B."/>
            <person name="Graziano J."/>
            <person name="McQuiston J.R."/>
        </authorList>
    </citation>
    <scope>NUCLEOTIDE SEQUENCE [LARGE SCALE GENOMIC DNA]</scope>
    <source>
        <strain evidence="5 8">E6809</strain>
    </source>
</reference>
<dbReference type="EMBL" id="MAHS01000011">
    <property type="protein sequence ID" value="OPB48171.1"/>
    <property type="molecule type" value="Genomic_DNA"/>
</dbReference>
<dbReference type="RefSeq" id="WP_009085529.1">
    <property type="nucleotide sequence ID" value="NZ_CBCRWW010000007.1"/>
</dbReference>
<dbReference type="GeneID" id="56685397"/>
<proteinExistence type="predicted"/>
<evidence type="ECO:0000313" key="6">
    <source>
        <dbReference type="EMBL" id="MDV3665789.1"/>
    </source>
</evidence>
<dbReference type="AlphaFoldDB" id="A0A1T3E112"/>
<dbReference type="Proteomes" id="UP000190848">
    <property type="component" value="Chromosome"/>
</dbReference>
<sequence length="278" mass="30782">MSVDNINATYGKPAELDEIVFEHRNKEYGAYDLRKSYRPILTKSFLVGSALFLFAVLAPLVYLKIKDGQQKEETKVSVDLTDIKDIPPPVEEKELPPPPPPPPVEPPKQEIVRDMIPEPKPNPKVEEPPKKIEEVKETTIGTVNQEGEKIAKYTPPPPPASTGAGKNVEAPKPVGNEIVDRVDQEAAFAGGIEKFRNLFTSNFDNSSVEGEGTLKTTVTFVVERDGSLSDVKASGPNSDFNREAERTIRSIKGKWSPGKLNGDPVRSRFRFPVTMNFE</sequence>
<dbReference type="Gene3D" id="3.30.1150.10">
    <property type="match status" value="1"/>
</dbReference>
<accession>A0A1T3E112</accession>
<dbReference type="Pfam" id="PF03544">
    <property type="entry name" value="TonB_C"/>
    <property type="match status" value="1"/>
</dbReference>
<dbReference type="GO" id="GO:0055085">
    <property type="term" value="P:transmembrane transport"/>
    <property type="evidence" value="ECO:0007669"/>
    <property type="project" value="InterPro"/>
</dbReference>
<evidence type="ECO:0000313" key="8">
    <source>
        <dbReference type="Proteomes" id="UP000189738"/>
    </source>
</evidence>
<dbReference type="Proteomes" id="UP001189000">
    <property type="component" value="Unassembled WGS sequence"/>
</dbReference>
<feature type="compositionally biased region" description="Basic and acidic residues" evidence="1">
    <location>
        <begin position="82"/>
        <end position="95"/>
    </location>
</feature>
<reference evidence="7" key="2">
    <citation type="submission" date="2016-06" db="EMBL/GenBank/DDBJ databases">
        <authorList>
            <person name="Nicholson A.C."/>
        </authorList>
    </citation>
    <scope>NUCLEOTIDE SEQUENCE [LARGE SCALE GENOMIC DNA]</scope>
    <source>
        <strain evidence="7">E6809</strain>
    </source>
</reference>
<reference evidence="4 9" key="3">
    <citation type="submission" date="2016-07" db="EMBL/GenBank/DDBJ databases">
        <title>Revisiting the taxonomy of the Elizabethkingia Genus using Whole-Genome Sequencing, Optical Mapping, and MALDI-TOF, along with proposal of three novel Elizabethkingia species: Elizabethkingia bruuniana sp. nov., Elizabethkingia ursingii sp. nov., and Elizabethkingia occulta sp. nov.</title>
        <authorList>
            <person name="Nicholson A.C."/>
        </authorList>
    </citation>
    <scope>NUCLEOTIDE SEQUENCE [LARGE SCALE GENOMIC DNA]</scope>
    <source>
        <strain evidence="4 9">F3201</strain>
    </source>
</reference>
<gene>
    <name evidence="5" type="ORF">AYC66_05895</name>
    <name evidence="7" type="ORF">BAY09_04160</name>
    <name evidence="4" type="ORF">BBD32_09210</name>
    <name evidence="6" type="ORF">CMU51_17195</name>
</gene>
<dbReference type="InterPro" id="IPR037682">
    <property type="entry name" value="TonB_C"/>
</dbReference>
<evidence type="ECO:0000313" key="5">
    <source>
        <dbReference type="EMBL" id="AQX50236.1"/>
    </source>
</evidence>
<keyword evidence="2" id="KW-1133">Transmembrane helix</keyword>